<dbReference type="InterPro" id="IPR018076">
    <property type="entry name" value="T2SS_GspF_dom"/>
</dbReference>
<feature type="transmembrane region" description="Helical" evidence="9">
    <location>
        <begin position="171"/>
        <end position="193"/>
    </location>
</feature>
<keyword evidence="4" id="KW-0997">Cell inner membrane</keyword>
<evidence type="ECO:0000313" key="11">
    <source>
        <dbReference type="EMBL" id="MBD8049410.1"/>
    </source>
</evidence>
<dbReference type="EMBL" id="JACYFT010000001">
    <property type="protein sequence ID" value="MBD8049410.1"/>
    <property type="molecule type" value="Genomic_DNA"/>
</dbReference>
<comment type="similarity">
    <text evidence="2">Belongs to the GSP F family.</text>
</comment>
<evidence type="ECO:0000256" key="3">
    <source>
        <dbReference type="ARBA" id="ARBA00022475"/>
    </source>
</evidence>
<dbReference type="FunFam" id="1.20.81.30:FF:000001">
    <property type="entry name" value="Type II secretion system protein F"/>
    <property type="match status" value="2"/>
</dbReference>
<dbReference type="AlphaFoldDB" id="A0A927FDJ9"/>
<dbReference type="Gene3D" id="1.20.81.30">
    <property type="entry name" value="Type II secretion system (T2SS), domain F"/>
    <property type="match status" value="2"/>
</dbReference>
<dbReference type="PANTHER" id="PTHR30012:SF7">
    <property type="entry name" value="PROTEIN TRANSPORT PROTEIN HOFC HOMOLOG"/>
    <property type="match status" value="1"/>
</dbReference>
<dbReference type="GO" id="GO:0005886">
    <property type="term" value="C:plasma membrane"/>
    <property type="evidence" value="ECO:0007669"/>
    <property type="project" value="UniProtKB-SubCell"/>
</dbReference>
<feature type="region of interest" description="Disordered" evidence="8">
    <location>
        <begin position="1"/>
        <end position="26"/>
    </location>
</feature>
<dbReference type="GO" id="GO:0015628">
    <property type="term" value="P:protein secretion by the type II secretion system"/>
    <property type="evidence" value="ECO:0007669"/>
    <property type="project" value="TreeGrafter"/>
</dbReference>
<name>A0A927FDJ9_9BURK</name>
<evidence type="ECO:0000256" key="6">
    <source>
        <dbReference type="ARBA" id="ARBA00022989"/>
    </source>
</evidence>
<feature type="domain" description="Type II secretion system protein GspF" evidence="10">
    <location>
        <begin position="274"/>
        <end position="396"/>
    </location>
</feature>
<dbReference type="PRINTS" id="PR00812">
    <property type="entry name" value="BCTERIALGSPF"/>
</dbReference>
<feature type="transmembrane region" description="Helical" evidence="9">
    <location>
        <begin position="213"/>
        <end position="235"/>
    </location>
</feature>
<dbReference type="InterPro" id="IPR003004">
    <property type="entry name" value="GspF/PilC"/>
</dbReference>
<sequence>MSRPSQPERAMPTFLWHGHGPQGTPATGQIQAENAELARALLRRQGVRITRLQRLWWAPSNAIRARELPPMTRQLAALLRAGVPLVPALQMVSRSASTRALKELMGTVRSNVESGMALHAALALHPEHFSGLYISMVSAGEAAGILDTMMERLAATLEKNDALRSRVRSALMYPCAVIVVALAVLVLIMLYVVPVFEDVFKAFGSDLPWPTQWVLNLSQLIGQSGWAVLPALLLLPWLWQHWQRNPAWQRRADRWLLGLPLVGGLLRSAVVARWTQTLSALLAAGVPLAEALGSAGQACNHAVYVRLTEHLQRRVSQGGSLSEAMAHTGRFPDMIVQLCATGEETSALESLLARAGVLMENELDDRINGLSSLLEPLIIVVLGGLIGGILVAMYLPIFRLGQVF</sequence>
<dbReference type="RefSeq" id="WP_191817879.1">
    <property type="nucleotide sequence ID" value="NZ_JACYFT010000001.1"/>
</dbReference>
<dbReference type="InterPro" id="IPR042094">
    <property type="entry name" value="T2SS_GspF_sf"/>
</dbReference>
<feature type="transmembrane region" description="Helical" evidence="9">
    <location>
        <begin position="255"/>
        <end position="274"/>
    </location>
</feature>
<evidence type="ECO:0000313" key="12">
    <source>
        <dbReference type="Proteomes" id="UP000647424"/>
    </source>
</evidence>
<comment type="caution">
    <text evidence="11">The sequence shown here is derived from an EMBL/GenBank/DDBJ whole genome shotgun (WGS) entry which is preliminary data.</text>
</comment>
<evidence type="ECO:0000256" key="5">
    <source>
        <dbReference type="ARBA" id="ARBA00022692"/>
    </source>
</evidence>
<dbReference type="PANTHER" id="PTHR30012">
    <property type="entry name" value="GENERAL SECRETION PATHWAY PROTEIN"/>
    <property type="match status" value="1"/>
</dbReference>
<feature type="transmembrane region" description="Helical" evidence="9">
    <location>
        <begin position="377"/>
        <end position="398"/>
    </location>
</feature>
<comment type="subcellular location">
    <subcellularLocation>
        <location evidence="1">Cell inner membrane</location>
        <topology evidence="1">Multi-pass membrane protein</topology>
    </subcellularLocation>
</comment>
<evidence type="ECO:0000256" key="8">
    <source>
        <dbReference type="SAM" id="MobiDB-lite"/>
    </source>
</evidence>
<reference evidence="11" key="1">
    <citation type="submission" date="2020-09" db="EMBL/GenBank/DDBJ databases">
        <title>Genome seq and assembly of Limnohabitants sp.</title>
        <authorList>
            <person name="Chhetri G."/>
        </authorList>
    </citation>
    <scope>NUCLEOTIDE SEQUENCE</scope>
    <source>
        <strain evidence="11">JUR4</strain>
    </source>
</reference>
<dbReference type="Proteomes" id="UP000647424">
    <property type="component" value="Unassembled WGS sequence"/>
</dbReference>
<feature type="domain" description="Type II secretion system protein GspF" evidence="10">
    <location>
        <begin position="72"/>
        <end position="194"/>
    </location>
</feature>
<evidence type="ECO:0000256" key="2">
    <source>
        <dbReference type="ARBA" id="ARBA00005745"/>
    </source>
</evidence>
<evidence type="ECO:0000256" key="9">
    <source>
        <dbReference type="SAM" id="Phobius"/>
    </source>
</evidence>
<evidence type="ECO:0000259" key="10">
    <source>
        <dbReference type="Pfam" id="PF00482"/>
    </source>
</evidence>
<evidence type="ECO:0000256" key="1">
    <source>
        <dbReference type="ARBA" id="ARBA00004429"/>
    </source>
</evidence>
<evidence type="ECO:0000256" key="7">
    <source>
        <dbReference type="ARBA" id="ARBA00023136"/>
    </source>
</evidence>
<keyword evidence="12" id="KW-1185">Reference proteome</keyword>
<gene>
    <name evidence="11" type="ORF">IC609_02560</name>
</gene>
<dbReference type="Pfam" id="PF00482">
    <property type="entry name" value="T2SSF"/>
    <property type="match status" value="2"/>
</dbReference>
<protein>
    <submittedName>
        <fullName evidence="11">Type II secretion system F family protein</fullName>
    </submittedName>
</protein>
<keyword evidence="6 9" id="KW-1133">Transmembrane helix</keyword>
<organism evidence="11 12">
    <name type="scientific">Limnohabitans radicicola</name>
    <dbReference type="NCBI Taxonomy" id="2771427"/>
    <lineage>
        <taxon>Bacteria</taxon>
        <taxon>Pseudomonadati</taxon>
        <taxon>Pseudomonadota</taxon>
        <taxon>Betaproteobacteria</taxon>
        <taxon>Burkholderiales</taxon>
        <taxon>Comamonadaceae</taxon>
        <taxon>Limnohabitans</taxon>
    </lineage>
</organism>
<keyword evidence="7 9" id="KW-0472">Membrane</keyword>
<accession>A0A927FDJ9</accession>
<evidence type="ECO:0000256" key="4">
    <source>
        <dbReference type="ARBA" id="ARBA00022519"/>
    </source>
</evidence>
<proteinExistence type="inferred from homology"/>
<keyword evidence="3" id="KW-1003">Cell membrane</keyword>
<keyword evidence="5 9" id="KW-0812">Transmembrane</keyword>